<dbReference type="PANTHER" id="PTHR35552">
    <property type="entry name" value="MEDIATOR OF RNA POLYMERASE II TRANSCRIPTION SUBUNIT 8"/>
    <property type="match status" value="1"/>
</dbReference>
<feature type="region of interest" description="Disordered" evidence="1">
    <location>
        <begin position="460"/>
        <end position="489"/>
    </location>
</feature>
<dbReference type="AlphaFoldDB" id="A0A388LVM3"/>
<dbReference type="GO" id="GO:0016592">
    <property type="term" value="C:mediator complex"/>
    <property type="evidence" value="ECO:0007669"/>
    <property type="project" value="InterPro"/>
</dbReference>
<dbReference type="EMBL" id="BFEA01000558">
    <property type="protein sequence ID" value="GBG86311.1"/>
    <property type="molecule type" value="Genomic_DNA"/>
</dbReference>
<dbReference type="OrthoDB" id="542418at2759"/>
<sequence length="515" mass="52832">MASGGGQGKGPDSDLAPVLQQLNIAALRSRVTELQNTVDRLVKTFFAQPNSMKWADVLGQFAIVNAQLYKLVEDMKPVMKMFLVHPKDVSAENAAILPIMLSSKLLPEMEAEQTLMTDQLLGSMAGLPPNVMEERLQLEKQMKTVCDKAEKLINDLAKAWSLKSRQGPNAGNWPRLDAVQAGRIAEQEKLIRMGMMSGEGLRLPPDQKERPAVLPSHLAPRRPLVSGGSMPDTSRVSGAVDPTGPGLPRPPLGSVGHGGPLAANSPANRTIAMSVPSGSAVSGGTPVGTPGTVQAGMMGPSVLGGASPRPGLVALSSQAGTPGHVSASGHAGTPSSVVTGVASPHVASPRIASPRIASPRPASPMQGVPMAHASPLQGVPLAHASPMQGVPMAHASPLQGVPMAHPSPLQGSYMPHPSTMHGVPMAHPSSMQGLMAHPSPMQGAIGGHASSMPVPVGHASPMQGPRSGHASPMQGPMGGHASPMQGAISGHASPMQAAIAGAYGSSYECAVEFSC</sequence>
<evidence type="ECO:0000313" key="2">
    <source>
        <dbReference type="EMBL" id="GBG86311.1"/>
    </source>
</evidence>
<gene>
    <name evidence="2" type="ORF">CBR_g41305</name>
</gene>
<feature type="region of interest" description="Disordered" evidence="1">
    <location>
        <begin position="199"/>
        <end position="260"/>
    </location>
</feature>
<accession>A0A388LVM3</accession>
<name>A0A388LVM3_CHABU</name>
<evidence type="ECO:0008006" key="4">
    <source>
        <dbReference type="Google" id="ProtNLM"/>
    </source>
</evidence>
<dbReference type="PANTHER" id="PTHR35552:SF1">
    <property type="entry name" value="MEDIATOR OF RNA POLYMERASE II TRANSCRIPTION SUBUNIT 8"/>
    <property type="match status" value="1"/>
</dbReference>
<dbReference type="Gramene" id="GBG86311">
    <property type="protein sequence ID" value="GBG86311"/>
    <property type="gene ID" value="CBR_g41305"/>
</dbReference>
<protein>
    <recommendedName>
        <fullName evidence="4">Mediator of RNA polymerase II transcription subunit 8</fullName>
    </recommendedName>
</protein>
<organism evidence="2 3">
    <name type="scientific">Chara braunii</name>
    <name type="common">Braun's stonewort</name>
    <dbReference type="NCBI Taxonomy" id="69332"/>
    <lineage>
        <taxon>Eukaryota</taxon>
        <taxon>Viridiplantae</taxon>
        <taxon>Streptophyta</taxon>
        <taxon>Charophyceae</taxon>
        <taxon>Charales</taxon>
        <taxon>Characeae</taxon>
        <taxon>Chara</taxon>
    </lineage>
</organism>
<comment type="caution">
    <text evidence="2">The sequence shown here is derived from an EMBL/GenBank/DDBJ whole genome shotgun (WGS) entry which is preliminary data.</text>
</comment>
<keyword evidence="3" id="KW-1185">Reference proteome</keyword>
<feature type="region of interest" description="Disordered" evidence="1">
    <location>
        <begin position="317"/>
        <end position="422"/>
    </location>
</feature>
<dbReference type="InterPro" id="IPR038795">
    <property type="entry name" value="MED8_plant"/>
</dbReference>
<evidence type="ECO:0000313" key="3">
    <source>
        <dbReference type="Proteomes" id="UP000265515"/>
    </source>
</evidence>
<reference evidence="2 3" key="1">
    <citation type="journal article" date="2018" name="Cell">
        <title>The Chara Genome: Secondary Complexity and Implications for Plant Terrestrialization.</title>
        <authorList>
            <person name="Nishiyama T."/>
            <person name="Sakayama H."/>
            <person name="Vries J.D."/>
            <person name="Buschmann H."/>
            <person name="Saint-Marcoux D."/>
            <person name="Ullrich K.K."/>
            <person name="Haas F.B."/>
            <person name="Vanderstraeten L."/>
            <person name="Becker D."/>
            <person name="Lang D."/>
            <person name="Vosolsobe S."/>
            <person name="Rombauts S."/>
            <person name="Wilhelmsson P.K.I."/>
            <person name="Janitza P."/>
            <person name="Kern R."/>
            <person name="Heyl A."/>
            <person name="Rumpler F."/>
            <person name="Villalobos L.I.A.C."/>
            <person name="Clay J.M."/>
            <person name="Skokan R."/>
            <person name="Toyoda A."/>
            <person name="Suzuki Y."/>
            <person name="Kagoshima H."/>
            <person name="Schijlen E."/>
            <person name="Tajeshwar N."/>
            <person name="Catarino B."/>
            <person name="Hetherington A.J."/>
            <person name="Saltykova A."/>
            <person name="Bonnot C."/>
            <person name="Breuninger H."/>
            <person name="Symeonidi A."/>
            <person name="Radhakrishnan G.V."/>
            <person name="Van Nieuwerburgh F."/>
            <person name="Deforce D."/>
            <person name="Chang C."/>
            <person name="Karol K.G."/>
            <person name="Hedrich R."/>
            <person name="Ulvskov P."/>
            <person name="Glockner G."/>
            <person name="Delwiche C.F."/>
            <person name="Petrasek J."/>
            <person name="Van de Peer Y."/>
            <person name="Friml J."/>
            <person name="Beilby M."/>
            <person name="Dolan L."/>
            <person name="Kohara Y."/>
            <person name="Sugano S."/>
            <person name="Fujiyama A."/>
            <person name="Delaux P.-M."/>
            <person name="Quint M."/>
            <person name="TheiBen G."/>
            <person name="Hagemann M."/>
            <person name="Harholt J."/>
            <person name="Dunand C."/>
            <person name="Zachgo S."/>
            <person name="Langdale J."/>
            <person name="Maumus F."/>
            <person name="Straeten D.V.D."/>
            <person name="Gould S.B."/>
            <person name="Rensing S.A."/>
        </authorList>
    </citation>
    <scope>NUCLEOTIDE SEQUENCE [LARGE SCALE GENOMIC DNA]</scope>
    <source>
        <strain evidence="2 3">S276</strain>
    </source>
</reference>
<dbReference type="STRING" id="69332.A0A388LVM3"/>
<dbReference type="Proteomes" id="UP000265515">
    <property type="component" value="Unassembled WGS sequence"/>
</dbReference>
<evidence type="ECO:0000256" key="1">
    <source>
        <dbReference type="SAM" id="MobiDB-lite"/>
    </source>
</evidence>
<feature type="compositionally biased region" description="Low complexity" evidence="1">
    <location>
        <begin position="347"/>
        <end position="364"/>
    </location>
</feature>
<proteinExistence type="predicted"/>